<organism evidence="5 6">
    <name type="scientific">Novilysobacter erysipheiresistens</name>
    <dbReference type="NCBI Taxonomy" id="1749332"/>
    <lineage>
        <taxon>Bacteria</taxon>
        <taxon>Pseudomonadati</taxon>
        <taxon>Pseudomonadota</taxon>
        <taxon>Gammaproteobacteria</taxon>
        <taxon>Lysobacterales</taxon>
        <taxon>Lysobacteraceae</taxon>
        <taxon>Novilysobacter</taxon>
    </lineage>
</organism>
<evidence type="ECO:0000313" key="6">
    <source>
        <dbReference type="Proteomes" id="UP001355056"/>
    </source>
</evidence>
<reference evidence="5 6" key="1">
    <citation type="journal article" date="2016" name="Int. J. Syst. Evol. Microbiol.">
        <title>Lysobacter erysipheiresistens sp. nov., an antagonist of powdery mildew, isolated from tobacco-cultivated soil.</title>
        <authorList>
            <person name="Xie B."/>
            <person name="Li T."/>
            <person name="Lin X."/>
            <person name="Wang C.J."/>
            <person name="Chen Y.J."/>
            <person name="Liu W.J."/>
            <person name="Zhao Z.W."/>
        </authorList>
    </citation>
    <scope>NUCLEOTIDE SEQUENCE [LARGE SCALE GENOMIC DNA]</scope>
    <source>
        <strain evidence="5 6">RS-LYSO-3</strain>
    </source>
</reference>
<dbReference type="RefSeq" id="WP_332613863.1">
    <property type="nucleotide sequence ID" value="NZ_JAXGFP010000001.1"/>
</dbReference>
<evidence type="ECO:0000313" key="5">
    <source>
        <dbReference type="EMBL" id="MEG3182599.1"/>
    </source>
</evidence>
<proteinExistence type="inferred from homology"/>
<dbReference type="Gene3D" id="2.170.150.70">
    <property type="match status" value="1"/>
</dbReference>
<evidence type="ECO:0000259" key="4">
    <source>
        <dbReference type="PROSITE" id="PS51891"/>
    </source>
</evidence>
<protein>
    <submittedName>
        <fullName evidence="5">GFA family protein</fullName>
    </submittedName>
</protein>
<keyword evidence="6" id="KW-1185">Reference proteome</keyword>
<dbReference type="SUPFAM" id="SSF51316">
    <property type="entry name" value="Mss4-like"/>
    <property type="match status" value="1"/>
</dbReference>
<dbReference type="InterPro" id="IPR052355">
    <property type="entry name" value="CENP-V-like"/>
</dbReference>
<dbReference type="InterPro" id="IPR011057">
    <property type="entry name" value="Mss4-like_sf"/>
</dbReference>
<evidence type="ECO:0000256" key="3">
    <source>
        <dbReference type="ARBA" id="ARBA00022833"/>
    </source>
</evidence>
<evidence type="ECO:0000256" key="1">
    <source>
        <dbReference type="ARBA" id="ARBA00005495"/>
    </source>
</evidence>
<dbReference type="InterPro" id="IPR006913">
    <property type="entry name" value="CENP-V/GFA"/>
</dbReference>
<keyword evidence="3" id="KW-0862">Zinc</keyword>
<evidence type="ECO:0000256" key="2">
    <source>
        <dbReference type="ARBA" id="ARBA00022723"/>
    </source>
</evidence>
<comment type="caution">
    <text evidence="5">The sequence shown here is derived from an EMBL/GenBank/DDBJ whole genome shotgun (WGS) entry which is preliminary data.</text>
</comment>
<dbReference type="Pfam" id="PF04828">
    <property type="entry name" value="GFA"/>
    <property type="match status" value="1"/>
</dbReference>
<feature type="domain" description="CENP-V/GFA" evidence="4">
    <location>
        <begin position="5"/>
        <end position="132"/>
    </location>
</feature>
<dbReference type="PANTHER" id="PTHR28620:SF1">
    <property type="entry name" value="CENP-V_GFA DOMAIN-CONTAINING PROTEIN"/>
    <property type="match status" value="1"/>
</dbReference>
<gene>
    <name evidence="5" type="ORF">SNE34_01035</name>
</gene>
<dbReference type="EMBL" id="JAXGFP010000001">
    <property type="protein sequence ID" value="MEG3182599.1"/>
    <property type="molecule type" value="Genomic_DNA"/>
</dbReference>
<keyword evidence="2" id="KW-0479">Metal-binding</keyword>
<dbReference type="PROSITE" id="PS51891">
    <property type="entry name" value="CENP_V_GFA"/>
    <property type="match status" value="1"/>
</dbReference>
<comment type="similarity">
    <text evidence="1">Belongs to the Gfa family.</text>
</comment>
<dbReference type="PANTHER" id="PTHR28620">
    <property type="entry name" value="CENTROMERE PROTEIN V"/>
    <property type="match status" value="1"/>
</dbReference>
<name>A0ABU7YUJ5_9GAMM</name>
<dbReference type="Proteomes" id="UP001355056">
    <property type="component" value="Unassembled WGS sequence"/>
</dbReference>
<sequence>MKKLYSGSCHCGAVKFECNLDLTTGTRRCNCSFCWKSRFWKAFAMQGDFRLLQGEAALSDYQASPSEWPEADVHHYFCKHCGIRPFSKGYLEIEPFNGSFHAVNVATLDDATDLELSAAQIQYEDGRANCWEAAPATTSYL</sequence>
<accession>A0ABU7YUJ5</accession>